<keyword evidence="9" id="KW-1185">Reference proteome</keyword>
<dbReference type="PANTHER" id="PTHR11108:SF1">
    <property type="entry name" value="FERROCHELATASE, MITOCHONDRIAL"/>
    <property type="match status" value="1"/>
</dbReference>
<dbReference type="GO" id="GO:0005743">
    <property type="term" value="C:mitochondrial inner membrane"/>
    <property type="evidence" value="ECO:0007669"/>
    <property type="project" value="UniProtKB-SubCell"/>
</dbReference>
<comment type="catalytic activity">
    <reaction evidence="7">
        <text>heme b + 2 H(+) = protoporphyrin IX + Fe(2+)</text>
        <dbReference type="Rhea" id="RHEA:22584"/>
        <dbReference type="ChEBI" id="CHEBI:15378"/>
        <dbReference type="ChEBI" id="CHEBI:29033"/>
        <dbReference type="ChEBI" id="CHEBI:57306"/>
        <dbReference type="ChEBI" id="CHEBI:60344"/>
        <dbReference type="EC" id="4.98.1.1"/>
    </reaction>
</comment>
<comment type="subcellular location">
    <subcellularLocation>
        <location evidence="7">Mitochondrion inner membrane</location>
    </subcellularLocation>
</comment>
<evidence type="ECO:0000313" key="9">
    <source>
        <dbReference type="Proteomes" id="UP000736335"/>
    </source>
</evidence>
<dbReference type="Proteomes" id="UP000736335">
    <property type="component" value="Unassembled WGS sequence"/>
</dbReference>
<comment type="similarity">
    <text evidence="2 7">Belongs to the ferrochelatase family.</text>
</comment>
<dbReference type="SUPFAM" id="SSF53800">
    <property type="entry name" value="Chelatase"/>
    <property type="match status" value="1"/>
</dbReference>
<dbReference type="GO" id="GO:0006783">
    <property type="term" value="P:heme biosynthetic process"/>
    <property type="evidence" value="ECO:0007669"/>
    <property type="project" value="UniProtKB-UniRule"/>
</dbReference>
<evidence type="ECO:0000256" key="4">
    <source>
        <dbReference type="ARBA" id="ARBA00023133"/>
    </source>
</evidence>
<sequence length="350" mass="38962">MLNMGGPATVQDTGPFLKNLFSDGDLIPLPFQSFLAPWIARRRTPKIEQQYRDIGGGSPILRYTQQQGQGMVSLLDELHPETAPHKFYVAFRYTHPLTGEIAREMRKDGIKRAVAFTQYPQYSCSTTGSSLNELYRKGNAGDMGDIEWSVIDRWGTHPGFIEAVSQRIRSALDKFSPEDRSKAVILFSAHSLPMSVVNRGDPYVLEVSASVSAVMRHLGHSNPYRLVWQSQVGPTAWMGPQTSDALKGLARLGEKKVVLVPIAFTSDHIETLYELDLEYGKEAKELGLEVVRAESLNDSPVFIRALADMVSEHLRDYRSGKIGPISTQMRLRCPGCTNATCGAQKKWFAS</sequence>
<dbReference type="InterPro" id="IPR019772">
    <property type="entry name" value="Ferrochelatase_AS"/>
</dbReference>
<dbReference type="FunFam" id="3.40.50.1400:FF:000001">
    <property type="entry name" value="Ferrochelatase"/>
    <property type="match status" value="1"/>
</dbReference>
<dbReference type="InterPro" id="IPR033659">
    <property type="entry name" value="Ferrochelatase_N"/>
</dbReference>
<dbReference type="EC" id="4.98.1.1" evidence="7"/>
<dbReference type="InterPro" id="IPR001015">
    <property type="entry name" value="Ferrochelatase"/>
</dbReference>
<dbReference type="CDD" id="cd00419">
    <property type="entry name" value="Ferrochelatase_C"/>
    <property type="match status" value="1"/>
</dbReference>
<keyword evidence="5 7" id="KW-0456">Lyase</keyword>
<protein>
    <recommendedName>
        <fullName evidence="7">Ferrochelatase</fullName>
        <ecNumber evidence="7">4.98.1.1</ecNumber>
    </recommendedName>
</protein>
<accession>A0A9P6HQ51</accession>
<keyword evidence="3 7" id="KW-0408">Iron</keyword>
<dbReference type="OrthoDB" id="1323at2759"/>
<evidence type="ECO:0000256" key="5">
    <source>
        <dbReference type="ARBA" id="ARBA00023239"/>
    </source>
</evidence>
<comment type="caution">
    <text evidence="8">The sequence shown here is derived from an EMBL/GenBank/DDBJ whole genome shotgun (WGS) entry which is preliminary data.</text>
</comment>
<keyword evidence="6 7" id="KW-0627">Porphyrin biosynthesis</keyword>
<evidence type="ECO:0000256" key="3">
    <source>
        <dbReference type="ARBA" id="ARBA00023004"/>
    </source>
</evidence>
<dbReference type="GO" id="GO:0004325">
    <property type="term" value="F:ferrochelatase activity"/>
    <property type="evidence" value="ECO:0007669"/>
    <property type="project" value="UniProtKB-UniRule"/>
</dbReference>
<keyword evidence="4 7" id="KW-0350">Heme biosynthesis</keyword>
<keyword evidence="7" id="KW-0999">Mitochondrion inner membrane</keyword>
<evidence type="ECO:0000313" key="8">
    <source>
        <dbReference type="EMBL" id="KAF9792673.1"/>
    </source>
</evidence>
<dbReference type="PANTHER" id="PTHR11108">
    <property type="entry name" value="FERROCHELATASE"/>
    <property type="match status" value="1"/>
</dbReference>
<dbReference type="InterPro" id="IPR033644">
    <property type="entry name" value="Ferrochelatase_C"/>
</dbReference>
<gene>
    <name evidence="8" type="ORF">BJ322DRAFT_1030735</name>
</gene>
<dbReference type="PROSITE" id="PS00534">
    <property type="entry name" value="FERROCHELATASE"/>
    <property type="match status" value="1"/>
</dbReference>
<keyword evidence="7" id="KW-0472">Membrane</keyword>
<proteinExistence type="inferred from homology"/>
<organism evidence="8 9">
    <name type="scientific">Thelephora terrestris</name>
    <dbReference type="NCBI Taxonomy" id="56493"/>
    <lineage>
        <taxon>Eukaryota</taxon>
        <taxon>Fungi</taxon>
        <taxon>Dikarya</taxon>
        <taxon>Basidiomycota</taxon>
        <taxon>Agaricomycotina</taxon>
        <taxon>Agaricomycetes</taxon>
        <taxon>Thelephorales</taxon>
        <taxon>Thelephoraceae</taxon>
        <taxon>Thelephora</taxon>
    </lineage>
</organism>
<dbReference type="EMBL" id="WIUZ02000001">
    <property type="protein sequence ID" value="KAF9792673.1"/>
    <property type="molecule type" value="Genomic_DNA"/>
</dbReference>
<comment type="function">
    <text evidence="7">Catalyzes the ferrous insertion into protoporphyrin IX.</text>
</comment>
<dbReference type="NCBIfam" id="TIGR00109">
    <property type="entry name" value="hemH"/>
    <property type="match status" value="1"/>
</dbReference>
<dbReference type="Gene3D" id="3.40.50.1400">
    <property type="match status" value="2"/>
</dbReference>
<reference evidence="8" key="2">
    <citation type="submission" date="2020-11" db="EMBL/GenBank/DDBJ databases">
        <authorList>
            <consortium name="DOE Joint Genome Institute"/>
            <person name="Kuo A."/>
            <person name="Miyauchi S."/>
            <person name="Kiss E."/>
            <person name="Drula E."/>
            <person name="Kohler A."/>
            <person name="Sanchez-Garcia M."/>
            <person name="Andreopoulos B."/>
            <person name="Barry K.W."/>
            <person name="Bonito G."/>
            <person name="Buee M."/>
            <person name="Carver A."/>
            <person name="Chen C."/>
            <person name="Cichocki N."/>
            <person name="Clum A."/>
            <person name="Culley D."/>
            <person name="Crous P.W."/>
            <person name="Fauchery L."/>
            <person name="Girlanda M."/>
            <person name="Hayes R."/>
            <person name="Keri Z."/>
            <person name="Labutti K."/>
            <person name="Lipzen A."/>
            <person name="Lombard V."/>
            <person name="Magnuson J."/>
            <person name="Maillard F."/>
            <person name="Morin E."/>
            <person name="Murat C."/>
            <person name="Nolan M."/>
            <person name="Ohm R."/>
            <person name="Pangilinan J."/>
            <person name="Pereira M."/>
            <person name="Perotto S."/>
            <person name="Peter M."/>
            <person name="Riley R."/>
            <person name="Sitrit Y."/>
            <person name="Stielow B."/>
            <person name="Szollosi G."/>
            <person name="Zifcakova L."/>
            <person name="Stursova M."/>
            <person name="Spatafora J.W."/>
            <person name="Tedersoo L."/>
            <person name="Vaario L.-M."/>
            <person name="Yamada A."/>
            <person name="Yan M."/>
            <person name="Wang P."/>
            <person name="Xu J."/>
            <person name="Bruns T."/>
            <person name="Baldrian P."/>
            <person name="Vilgalys R."/>
            <person name="Henrissat B."/>
            <person name="Grigoriev I.V."/>
            <person name="Hibbett D."/>
            <person name="Nagy L.G."/>
            <person name="Martin F.M."/>
        </authorList>
    </citation>
    <scope>NUCLEOTIDE SEQUENCE</scope>
    <source>
        <strain evidence="8">UH-Tt-Lm1</strain>
    </source>
</reference>
<evidence type="ECO:0000256" key="6">
    <source>
        <dbReference type="ARBA" id="ARBA00023244"/>
    </source>
</evidence>
<evidence type="ECO:0000256" key="7">
    <source>
        <dbReference type="RuleBase" id="RU000607"/>
    </source>
</evidence>
<dbReference type="AlphaFoldDB" id="A0A9P6HQ51"/>
<reference evidence="8" key="1">
    <citation type="journal article" date="2020" name="Nat. Commun.">
        <title>Large-scale genome sequencing of mycorrhizal fungi provides insights into the early evolution of symbiotic traits.</title>
        <authorList>
            <person name="Miyauchi S."/>
            <person name="Kiss E."/>
            <person name="Kuo A."/>
            <person name="Drula E."/>
            <person name="Kohler A."/>
            <person name="Sanchez-Garcia M."/>
            <person name="Morin E."/>
            <person name="Andreopoulos B."/>
            <person name="Barry K.W."/>
            <person name="Bonito G."/>
            <person name="Buee M."/>
            <person name="Carver A."/>
            <person name="Chen C."/>
            <person name="Cichocki N."/>
            <person name="Clum A."/>
            <person name="Culley D."/>
            <person name="Crous P.W."/>
            <person name="Fauchery L."/>
            <person name="Girlanda M."/>
            <person name="Hayes R.D."/>
            <person name="Keri Z."/>
            <person name="LaButti K."/>
            <person name="Lipzen A."/>
            <person name="Lombard V."/>
            <person name="Magnuson J."/>
            <person name="Maillard F."/>
            <person name="Murat C."/>
            <person name="Nolan M."/>
            <person name="Ohm R.A."/>
            <person name="Pangilinan J."/>
            <person name="Pereira M.F."/>
            <person name="Perotto S."/>
            <person name="Peter M."/>
            <person name="Pfister S."/>
            <person name="Riley R."/>
            <person name="Sitrit Y."/>
            <person name="Stielow J.B."/>
            <person name="Szollosi G."/>
            <person name="Zifcakova L."/>
            <person name="Stursova M."/>
            <person name="Spatafora J.W."/>
            <person name="Tedersoo L."/>
            <person name="Vaario L.M."/>
            <person name="Yamada A."/>
            <person name="Yan M."/>
            <person name="Wang P."/>
            <person name="Xu J."/>
            <person name="Bruns T."/>
            <person name="Baldrian P."/>
            <person name="Vilgalys R."/>
            <person name="Dunand C."/>
            <person name="Henrissat B."/>
            <person name="Grigoriev I.V."/>
            <person name="Hibbett D."/>
            <person name="Nagy L.G."/>
            <person name="Martin F.M."/>
        </authorList>
    </citation>
    <scope>NUCLEOTIDE SEQUENCE</scope>
    <source>
        <strain evidence="8">UH-Tt-Lm1</strain>
    </source>
</reference>
<dbReference type="Pfam" id="PF00762">
    <property type="entry name" value="Ferrochelatase"/>
    <property type="match status" value="1"/>
</dbReference>
<evidence type="ECO:0000256" key="2">
    <source>
        <dbReference type="ARBA" id="ARBA00007718"/>
    </source>
</evidence>
<dbReference type="CDD" id="cd03411">
    <property type="entry name" value="Ferrochelatase_N"/>
    <property type="match status" value="1"/>
</dbReference>
<comment type="pathway">
    <text evidence="1 7">Porphyrin-containing compound metabolism; protoheme biosynthesis; protoheme from protoporphyrin-IX: step 1/1.</text>
</comment>
<evidence type="ECO:0000256" key="1">
    <source>
        <dbReference type="ARBA" id="ARBA00004943"/>
    </source>
</evidence>
<dbReference type="HAMAP" id="MF_00323">
    <property type="entry name" value="Ferrochelatase"/>
    <property type="match status" value="1"/>
</dbReference>
<keyword evidence="7" id="KW-0496">Mitochondrion</keyword>
<name>A0A9P6HQ51_9AGAM</name>